<gene>
    <name evidence="3" type="ORF">H0H81_007262</name>
</gene>
<feature type="compositionally biased region" description="Basic residues" evidence="1">
    <location>
        <begin position="857"/>
        <end position="875"/>
    </location>
</feature>
<dbReference type="SMART" id="SM00484">
    <property type="entry name" value="XPGI"/>
    <property type="match status" value="1"/>
</dbReference>
<dbReference type="PANTHER" id="PTHR11081">
    <property type="entry name" value="FLAP ENDONUCLEASE FAMILY MEMBER"/>
    <property type="match status" value="1"/>
</dbReference>
<accession>A0A9P7GM53</accession>
<dbReference type="SUPFAM" id="SSF47807">
    <property type="entry name" value="5' to 3' exonuclease, C-terminal subdomain"/>
    <property type="match status" value="1"/>
</dbReference>
<dbReference type="PRINTS" id="PR00853">
    <property type="entry name" value="XPGRADSUPER"/>
</dbReference>
<evidence type="ECO:0000313" key="4">
    <source>
        <dbReference type="Proteomes" id="UP000717328"/>
    </source>
</evidence>
<proteinExistence type="predicted"/>
<dbReference type="Gene3D" id="3.40.50.1010">
    <property type="entry name" value="5'-nuclease"/>
    <property type="match status" value="2"/>
</dbReference>
<protein>
    <recommendedName>
        <fullName evidence="2">XPG-I domain-containing protein</fullName>
    </recommendedName>
</protein>
<dbReference type="GO" id="GO:0008821">
    <property type="term" value="F:crossover junction DNA endonuclease activity"/>
    <property type="evidence" value="ECO:0007669"/>
    <property type="project" value="InterPro"/>
</dbReference>
<evidence type="ECO:0000313" key="3">
    <source>
        <dbReference type="EMBL" id="KAG5651830.1"/>
    </source>
</evidence>
<keyword evidence="4" id="KW-1185">Reference proteome</keyword>
<name>A0A9P7GM53_9AGAR</name>
<dbReference type="InterPro" id="IPR036279">
    <property type="entry name" value="5-3_exonuclease_C_sf"/>
</dbReference>
<dbReference type="GO" id="GO:0006281">
    <property type="term" value="P:DNA repair"/>
    <property type="evidence" value="ECO:0007669"/>
    <property type="project" value="UniProtKB-ARBA"/>
</dbReference>
<dbReference type="OrthoDB" id="2959108at2759"/>
<feature type="region of interest" description="Disordered" evidence="1">
    <location>
        <begin position="794"/>
        <end position="939"/>
    </location>
</feature>
<feature type="region of interest" description="Disordered" evidence="1">
    <location>
        <begin position="375"/>
        <end position="405"/>
    </location>
</feature>
<reference evidence="3" key="2">
    <citation type="submission" date="2021-10" db="EMBL/GenBank/DDBJ databases">
        <title>Phylogenomics reveals ancestral predisposition of the termite-cultivated fungus Termitomyces towards a domesticated lifestyle.</title>
        <authorList>
            <person name="Auxier B."/>
            <person name="Grum-Grzhimaylo A."/>
            <person name="Cardenas M.E."/>
            <person name="Lodge J.D."/>
            <person name="Laessoe T."/>
            <person name="Pedersen O."/>
            <person name="Smith M.E."/>
            <person name="Kuyper T.W."/>
            <person name="Franco-Molano E.A."/>
            <person name="Baroni T.J."/>
            <person name="Aanen D.K."/>
        </authorList>
    </citation>
    <scope>NUCLEOTIDE SEQUENCE</scope>
    <source>
        <strain evidence="3">D49</strain>
    </source>
</reference>
<reference evidence="3" key="1">
    <citation type="submission" date="2021-02" db="EMBL/GenBank/DDBJ databases">
        <authorList>
            <person name="Nieuwenhuis M."/>
            <person name="Van De Peppel L.J.J."/>
        </authorList>
    </citation>
    <scope>NUCLEOTIDE SEQUENCE</scope>
    <source>
        <strain evidence="3">D49</strain>
    </source>
</reference>
<feature type="compositionally biased region" description="Polar residues" evidence="1">
    <location>
        <begin position="649"/>
        <end position="668"/>
    </location>
</feature>
<comment type="caution">
    <text evidence="3">The sequence shown here is derived from an EMBL/GenBank/DDBJ whole genome shotgun (WGS) entry which is preliminary data.</text>
</comment>
<dbReference type="CDD" id="cd09906">
    <property type="entry name" value="H3TH_YEN1"/>
    <property type="match status" value="1"/>
</dbReference>
<feature type="region of interest" description="Disordered" evidence="1">
    <location>
        <begin position="527"/>
        <end position="606"/>
    </location>
</feature>
<dbReference type="AlphaFoldDB" id="A0A9P7GM53"/>
<feature type="compositionally biased region" description="Acidic residues" evidence="1">
    <location>
        <begin position="474"/>
        <end position="486"/>
    </location>
</feature>
<feature type="compositionally biased region" description="Low complexity" evidence="1">
    <location>
        <begin position="559"/>
        <end position="569"/>
    </location>
</feature>
<dbReference type="EMBL" id="JABCKI010000193">
    <property type="protein sequence ID" value="KAG5651830.1"/>
    <property type="molecule type" value="Genomic_DNA"/>
</dbReference>
<dbReference type="InterPro" id="IPR006084">
    <property type="entry name" value="XPG/Rad2"/>
</dbReference>
<feature type="region of interest" description="Disordered" evidence="1">
    <location>
        <begin position="465"/>
        <end position="501"/>
    </location>
</feature>
<feature type="compositionally biased region" description="Basic residues" evidence="1">
    <location>
        <begin position="529"/>
        <end position="543"/>
    </location>
</feature>
<dbReference type="Proteomes" id="UP000717328">
    <property type="component" value="Unassembled WGS sequence"/>
</dbReference>
<sequence length="992" mass="108048">MGVAGLWDVLRPAGKTRSLTDISVTEGFEANPDGVRGFRIGIDASIWFFHAEYGKEGENPVLRTLFFRCATLMHSPFLPLFVFDGPKRPDWKRGKKINKTSNKLIPGMKAIVESFGFEWRTAPGEAEAELAYLNRIGVIDGILSDDVDNFLFGATTVIRNPSHNLSGNRANPAVNAAGKDDKNHTKVYRLADITAHPDIRLTRGGMILIGLMSGGDYHQGGLSRCGTVTSHGLAKCGFGDTLVEAASKMNRAELKVFLVAWRHELCHELRTNSQGHIGRKQVALANSVPAEFPDIDVLLSYTNPITSESMGRAENNSRLTWGKEPDLGKLAGTCEFYFEWGYREAIIKRFRTVIWHAAVLRILRRAVLDLDAKEKSKSKSTLPLPPTTPRKAGKATREPIGTPSKMIAKHFSNMTLGDGDSDSDDETDPLIVKIHSERKHVSTDGILEYRLEIAPAQLVRMAESGIKGTRAPEGPDEWADSDDEDDGKGAKKPPPDPDSHLRVWMPACMVRLVEPRLVAEYDVVQERKQAKKAGKGKGRSKKKVVSEEDDSCSDKDALPRPAAKAPPTKTKTKRPPKDSASSDLDDDVVVPKPKPKTVPKPVTKATSKFPWILEDEVDPPEPEVAPPQVIVRDLTKKKVSSGKDIKSFFPTSKPSNVLSNTTKSSSVLTALDATRKPGRQEINSSEDGPSARRPTKTKNSISRQDSAPKAQPVVRDLTKKKPVTTAVDSTIPKRIREQFSDSNAAASSSSGRTATENTPSDEDFDSLKELLVSPKKPDPLASWKNAPHSKYISISDSEDDAAHTDGNRAFLDDGHMFDSDEDPFSAAPRASPKHTRKHIPKSRAPPAGSDSDSVLLHVHKSPRKSAQHTSPRKHPPVSSARDARPTSPSPAKPRQLLKAKPPGHGASRAPGKVPLPVIEISSDSGSDSDDSLPPVPRIDVPPLMLARARVGGPVSADPKPALKNMAKASIPAKTKLPRKAPTTIIHDIIDLT</sequence>
<dbReference type="InterPro" id="IPR006086">
    <property type="entry name" value="XPG-I_dom"/>
</dbReference>
<dbReference type="Pfam" id="PF18380">
    <property type="entry name" value="GEN1_C"/>
    <property type="match status" value="1"/>
</dbReference>
<feature type="compositionally biased region" description="Basic and acidic residues" evidence="1">
    <location>
        <begin position="635"/>
        <end position="646"/>
    </location>
</feature>
<feature type="compositionally biased region" description="Low complexity" evidence="1">
    <location>
        <begin position="740"/>
        <end position="750"/>
    </location>
</feature>
<dbReference type="GO" id="GO:0017108">
    <property type="term" value="F:5'-flap endonuclease activity"/>
    <property type="evidence" value="ECO:0007669"/>
    <property type="project" value="TreeGrafter"/>
</dbReference>
<feature type="compositionally biased region" description="Basic and acidic residues" evidence="1">
    <location>
        <begin position="800"/>
        <end position="818"/>
    </location>
</feature>
<evidence type="ECO:0000256" key="1">
    <source>
        <dbReference type="SAM" id="MobiDB-lite"/>
    </source>
</evidence>
<organism evidence="3 4">
    <name type="scientific">Sphagnurus paluster</name>
    <dbReference type="NCBI Taxonomy" id="117069"/>
    <lineage>
        <taxon>Eukaryota</taxon>
        <taxon>Fungi</taxon>
        <taxon>Dikarya</taxon>
        <taxon>Basidiomycota</taxon>
        <taxon>Agaricomycotina</taxon>
        <taxon>Agaricomycetes</taxon>
        <taxon>Agaricomycetidae</taxon>
        <taxon>Agaricales</taxon>
        <taxon>Tricholomatineae</taxon>
        <taxon>Lyophyllaceae</taxon>
        <taxon>Sphagnurus</taxon>
    </lineage>
</organism>
<feature type="domain" description="XPG-I" evidence="2">
    <location>
        <begin position="113"/>
        <end position="193"/>
    </location>
</feature>
<feature type="region of interest" description="Disordered" evidence="1">
    <location>
        <begin position="635"/>
        <end position="767"/>
    </location>
</feature>
<dbReference type="SUPFAM" id="SSF88723">
    <property type="entry name" value="PIN domain-like"/>
    <property type="match status" value="1"/>
</dbReference>
<dbReference type="PANTHER" id="PTHR11081:SF75">
    <property type="entry name" value="ENDONUCLEASE, PUTATIVE (AFU_ORTHOLOGUE AFUA_3G13260)-RELATED"/>
    <property type="match status" value="1"/>
</dbReference>
<dbReference type="CDD" id="cd09870">
    <property type="entry name" value="PIN_YEN1"/>
    <property type="match status" value="1"/>
</dbReference>
<dbReference type="InterPro" id="IPR037316">
    <property type="entry name" value="Yen1_H3TH"/>
</dbReference>
<evidence type="ECO:0000259" key="2">
    <source>
        <dbReference type="SMART" id="SM00484"/>
    </source>
</evidence>
<dbReference type="InterPro" id="IPR041177">
    <property type="entry name" value="GEN1_C"/>
</dbReference>
<feature type="compositionally biased region" description="Basic and acidic residues" evidence="1">
    <location>
        <begin position="487"/>
        <end position="501"/>
    </location>
</feature>
<dbReference type="Pfam" id="PF00867">
    <property type="entry name" value="XPG_I"/>
    <property type="match status" value="1"/>
</dbReference>
<dbReference type="InterPro" id="IPR029060">
    <property type="entry name" value="PIN-like_dom_sf"/>
</dbReference>
<feature type="compositionally biased region" description="Basic residues" evidence="1">
    <location>
        <begin position="831"/>
        <end position="841"/>
    </location>
</feature>